<feature type="transmembrane region" description="Helical" evidence="9">
    <location>
        <begin position="493"/>
        <end position="514"/>
    </location>
</feature>
<reference evidence="11 12" key="1">
    <citation type="submission" date="2017-06" db="EMBL/GenBank/DDBJ databases">
        <title>Ant-infecting Ophiocordyceps genomes reveal a high diversity of potential behavioral manipulation genes and a possible major role for enterotoxins.</title>
        <authorList>
            <person name="De Bekker C."/>
            <person name="Evans H.C."/>
            <person name="Brachmann A."/>
            <person name="Hughes D.P."/>
        </authorList>
    </citation>
    <scope>NUCLEOTIDE SEQUENCE [LARGE SCALE GENOMIC DNA]</scope>
    <source>
        <strain evidence="11 12">Map16</strain>
    </source>
</reference>
<evidence type="ECO:0000313" key="12">
    <source>
        <dbReference type="Proteomes" id="UP000226431"/>
    </source>
</evidence>
<organism evidence="11 12">
    <name type="scientific">Ophiocordyceps camponoti-rufipedis</name>
    <dbReference type="NCBI Taxonomy" id="2004952"/>
    <lineage>
        <taxon>Eukaryota</taxon>
        <taxon>Fungi</taxon>
        <taxon>Dikarya</taxon>
        <taxon>Ascomycota</taxon>
        <taxon>Pezizomycotina</taxon>
        <taxon>Sordariomycetes</taxon>
        <taxon>Hypocreomycetidae</taxon>
        <taxon>Hypocreales</taxon>
        <taxon>Ophiocordycipitaceae</taxon>
        <taxon>Ophiocordyceps</taxon>
    </lineage>
</organism>
<feature type="transmembrane region" description="Helical" evidence="9">
    <location>
        <begin position="157"/>
        <end position="178"/>
    </location>
</feature>
<dbReference type="PROSITE" id="PS00216">
    <property type="entry name" value="SUGAR_TRANSPORT_1"/>
    <property type="match status" value="1"/>
</dbReference>
<evidence type="ECO:0000259" key="10">
    <source>
        <dbReference type="PROSITE" id="PS50850"/>
    </source>
</evidence>
<feature type="transmembrane region" description="Helical" evidence="9">
    <location>
        <begin position="190"/>
        <end position="210"/>
    </location>
</feature>
<dbReference type="FunFam" id="1.20.1250.20:FF:000026">
    <property type="entry name" value="MFS quinate transporter QutD"/>
    <property type="match status" value="1"/>
</dbReference>
<dbReference type="SUPFAM" id="SSF103473">
    <property type="entry name" value="MFS general substrate transporter"/>
    <property type="match status" value="1"/>
</dbReference>
<evidence type="ECO:0000256" key="6">
    <source>
        <dbReference type="ARBA" id="ARBA00023136"/>
    </source>
</evidence>
<dbReference type="PANTHER" id="PTHR48022">
    <property type="entry name" value="PLASTIDIC GLUCOSE TRANSPORTER 4"/>
    <property type="match status" value="1"/>
</dbReference>
<evidence type="ECO:0000256" key="8">
    <source>
        <dbReference type="RuleBase" id="RU003346"/>
    </source>
</evidence>
<comment type="caution">
    <text evidence="11">The sequence shown here is derived from an EMBL/GenBank/DDBJ whole genome shotgun (WGS) entry which is preliminary data.</text>
</comment>
<feature type="transmembrane region" description="Helical" evidence="9">
    <location>
        <begin position="330"/>
        <end position="349"/>
    </location>
</feature>
<keyword evidence="4 9" id="KW-0812">Transmembrane</keyword>
<sequence length="559" mass="61915">MARPQIALVDMDESKRSLSNDVNVQHQESSSLADLDQEPYGPAGIKGIFSSQYVALCACFSAIGGLLFGYDQGVISVILVMDEFLDRFPEVSDKAEGSGLMKGLVTAMITFGAFIGALNQGWIADAYSRKYSIILAVVIFTVGSIIQVSAANYSMLVFARFIGGIGIGQLSMVVPLYISEISPPEIRGTLLVLEELSIVVGIVIAFWITYGTQYINSNWSWQLPFLLQIFPGILLGAGAYFLPFSPRWLASKGREQDALTNLAKLRSLPTSDSKVQREWLEIVTEAKFQASMLAERHPDLVGGTRTMKLKLEVASWMDCFKSGCWRRTHVGAVLMFFQQFVGINALIYYSPELFGTMGLDSNMQLVMSGVLNIVQLVGVVSSLWTLDHFGRRNMLLVGSVGMFVSHFVIAFLVGLYSSNWPAHMEKAWASVFFLLFYMLVFGATWGPVPWAMPAEIFPSSLRAKGVSISTCSNWINNFIVGLVTPPLVQETGFGAYVFFAAFCFGSFLWVFYCVPETSGKTLEEMDEVFKDYRSGEEQARRQRLMSETARDLSIRNGLA</sequence>
<dbReference type="OrthoDB" id="8120565at2759"/>
<comment type="subcellular location">
    <subcellularLocation>
        <location evidence="1">Membrane</location>
        <topology evidence="1">Multi-pass membrane protein</topology>
    </subcellularLocation>
</comment>
<dbReference type="InterPro" id="IPR003663">
    <property type="entry name" value="Sugar/inositol_transpt"/>
</dbReference>
<keyword evidence="6 9" id="KW-0472">Membrane</keyword>
<dbReference type="GO" id="GO:0016020">
    <property type="term" value="C:membrane"/>
    <property type="evidence" value="ECO:0007669"/>
    <property type="project" value="UniProtKB-SubCell"/>
</dbReference>
<dbReference type="STRING" id="2004952.A0A2C5Z9L9"/>
<keyword evidence="3 8" id="KW-0813">Transport</keyword>
<dbReference type="AlphaFoldDB" id="A0A2C5Z9L9"/>
<dbReference type="InterPro" id="IPR005828">
    <property type="entry name" value="MFS_sugar_transport-like"/>
</dbReference>
<dbReference type="NCBIfam" id="TIGR00879">
    <property type="entry name" value="SP"/>
    <property type="match status" value="1"/>
</dbReference>
<feature type="transmembrane region" description="Helical" evidence="9">
    <location>
        <begin position="369"/>
        <end position="386"/>
    </location>
</feature>
<dbReference type="Proteomes" id="UP000226431">
    <property type="component" value="Unassembled WGS sequence"/>
</dbReference>
<keyword evidence="7" id="KW-0325">Glycoprotein</keyword>
<gene>
    <name evidence="11" type="ORF">CDD80_6676</name>
</gene>
<accession>A0A2C5Z9L9</accession>
<feature type="transmembrane region" description="Helical" evidence="9">
    <location>
        <begin position="466"/>
        <end position="487"/>
    </location>
</feature>
<dbReference type="PROSITE" id="PS50850">
    <property type="entry name" value="MFS"/>
    <property type="match status" value="1"/>
</dbReference>
<dbReference type="PRINTS" id="PR00171">
    <property type="entry name" value="SUGRTRNSPORT"/>
</dbReference>
<evidence type="ECO:0000256" key="9">
    <source>
        <dbReference type="SAM" id="Phobius"/>
    </source>
</evidence>
<evidence type="ECO:0000256" key="2">
    <source>
        <dbReference type="ARBA" id="ARBA00010992"/>
    </source>
</evidence>
<feature type="transmembrane region" description="Helical" evidence="9">
    <location>
        <begin position="100"/>
        <end position="119"/>
    </location>
</feature>
<feature type="transmembrane region" description="Helical" evidence="9">
    <location>
        <begin position="53"/>
        <end position="80"/>
    </location>
</feature>
<dbReference type="PANTHER" id="PTHR48022:SF14">
    <property type="entry name" value="MAJOR FACILITATOR SUPERFAMILY (MFS) PROFILE DOMAIN-CONTAINING PROTEIN-RELATED"/>
    <property type="match status" value="1"/>
</dbReference>
<dbReference type="GO" id="GO:0005351">
    <property type="term" value="F:carbohydrate:proton symporter activity"/>
    <property type="evidence" value="ECO:0007669"/>
    <property type="project" value="TreeGrafter"/>
</dbReference>
<dbReference type="PROSITE" id="PS00217">
    <property type="entry name" value="SUGAR_TRANSPORT_2"/>
    <property type="match status" value="1"/>
</dbReference>
<dbReference type="InterPro" id="IPR020846">
    <property type="entry name" value="MFS_dom"/>
</dbReference>
<evidence type="ECO:0000256" key="1">
    <source>
        <dbReference type="ARBA" id="ARBA00004141"/>
    </source>
</evidence>
<feature type="transmembrane region" description="Helical" evidence="9">
    <location>
        <begin position="427"/>
        <end position="445"/>
    </location>
</feature>
<dbReference type="Gene3D" id="1.20.1250.20">
    <property type="entry name" value="MFS general substrate transporter like domains"/>
    <property type="match status" value="1"/>
</dbReference>
<dbReference type="InterPro" id="IPR005829">
    <property type="entry name" value="Sugar_transporter_CS"/>
</dbReference>
<comment type="similarity">
    <text evidence="2 8">Belongs to the major facilitator superfamily. Sugar transporter (TC 2.A.1.1) family.</text>
</comment>
<proteinExistence type="inferred from homology"/>
<keyword evidence="5 9" id="KW-1133">Transmembrane helix</keyword>
<feature type="transmembrane region" description="Helical" evidence="9">
    <location>
        <begin position="222"/>
        <end position="242"/>
    </location>
</feature>
<evidence type="ECO:0000256" key="5">
    <source>
        <dbReference type="ARBA" id="ARBA00022989"/>
    </source>
</evidence>
<evidence type="ECO:0000256" key="3">
    <source>
        <dbReference type="ARBA" id="ARBA00022448"/>
    </source>
</evidence>
<protein>
    <recommendedName>
        <fullName evidence="10">Major facilitator superfamily (MFS) profile domain-containing protein</fullName>
    </recommendedName>
</protein>
<dbReference type="InterPro" id="IPR050360">
    <property type="entry name" value="MFS_Sugar_Transporters"/>
</dbReference>
<dbReference type="Pfam" id="PF00083">
    <property type="entry name" value="Sugar_tr"/>
    <property type="match status" value="1"/>
</dbReference>
<name>A0A2C5Z9L9_9HYPO</name>
<feature type="transmembrane region" description="Helical" evidence="9">
    <location>
        <begin position="393"/>
        <end position="415"/>
    </location>
</feature>
<keyword evidence="12" id="KW-1185">Reference proteome</keyword>
<evidence type="ECO:0000256" key="4">
    <source>
        <dbReference type="ARBA" id="ARBA00022692"/>
    </source>
</evidence>
<evidence type="ECO:0000256" key="7">
    <source>
        <dbReference type="ARBA" id="ARBA00023180"/>
    </source>
</evidence>
<dbReference type="InterPro" id="IPR036259">
    <property type="entry name" value="MFS_trans_sf"/>
</dbReference>
<feature type="transmembrane region" description="Helical" evidence="9">
    <location>
        <begin position="131"/>
        <end position="151"/>
    </location>
</feature>
<evidence type="ECO:0000313" key="11">
    <source>
        <dbReference type="EMBL" id="PHH78565.1"/>
    </source>
</evidence>
<feature type="domain" description="Major facilitator superfamily (MFS) profile" evidence="10">
    <location>
        <begin position="57"/>
        <end position="518"/>
    </location>
</feature>
<dbReference type="EMBL" id="NJES01000075">
    <property type="protein sequence ID" value="PHH78565.1"/>
    <property type="molecule type" value="Genomic_DNA"/>
</dbReference>